<evidence type="ECO:0000313" key="1">
    <source>
        <dbReference type="EMBL" id="SUQ27584.1"/>
    </source>
</evidence>
<protein>
    <submittedName>
        <fullName evidence="1">Uncharacterized protein</fullName>
    </submittedName>
</protein>
<accession>A0AAX2LX85</accession>
<sequence>MDIKNIPFGVTDWNDIEATEHLGETGIAYWRTKHFGPIRVRMVEYSE</sequence>
<dbReference type="GeneID" id="67876021"/>
<name>A0AAX2LX85_VIBFL</name>
<organism evidence="1 2">
    <name type="scientific">Vibrio fluvialis</name>
    <dbReference type="NCBI Taxonomy" id="676"/>
    <lineage>
        <taxon>Bacteria</taxon>
        <taxon>Pseudomonadati</taxon>
        <taxon>Pseudomonadota</taxon>
        <taxon>Gammaproteobacteria</taxon>
        <taxon>Vibrionales</taxon>
        <taxon>Vibrionaceae</taxon>
        <taxon>Vibrio</taxon>
    </lineage>
</organism>
<comment type="caution">
    <text evidence="1">The sequence shown here is derived from an EMBL/GenBank/DDBJ whole genome shotgun (WGS) entry which is preliminary data.</text>
</comment>
<proteinExistence type="predicted"/>
<dbReference type="RefSeq" id="WP_225869370.1">
    <property type="nucleotide sequence ID" value="NZ_CABLBX010000010.1"/>
</dbReference>
<gene>
    <name evidence="1" type="ORF">NCTC11327_04479</name>
</gene>
<dbReference type="EMBL" id="UHIP01000002">
    <property type="protein sequence ID" value="SUQ27584.1"/>
    <property type="molecule type" value="Genomic_DNA"/>
</dbReference>
<dbReference type="Proteomes" id="UP000254626">
    <property type="component" value="Unassembled WGS sequence"/>
</dbReference>
<evidence type="ECO:0000313" key="2">
    <source>
        <dbReference type="Proteomes" id="UP000254626"/>
    </source>
</evidence>
<reference evidence="1 2" key="1">
    <citation type="submission" date="2018-06" db="EMBL/GenBank/DDBJ databases">
        <authorList>
            <consortium name="Pathogen Informatics"/>
            <person name="Doyle S."/>
        </authorList>
    </citation>
    <scope>NUCLEOTIDE SEQUENCE [LARGE SCALE GENOMIC DNA]</scope>
    <source>
        <strain evidence="1 2">NCTC11327</strain>
    </source>
</reference>
<dbReference type="AlphaFoldDB" id="A0AAX2LX85"/>